<dbReference type="GO" id="GO:0051537">
    <property type="term" value="F:2 iron, 2 sulfur cluster binding"/>
    <property type="evidence" value="ECO:0007669"/>
    <property type="project" value="UniProtKB-KW"/>
</dbReference>
<dbReference type="PRINTS" id="PR00409">
    <property type="entry name" value="PHDIOXRDTASE"/>
</dbReference>
<sequence>MNAKILSTSYITHDVKRFVVEKPDGYKFIPGQATLVAINTPKWKYEKRDFSFTSLNEDPQLEFIIKAYPRNIYPNHGGVTEELHKLKEKDEITIERPYGTISYKGLGVFIAGGAGITPFIAILRQLYKDGKLRGNKLIFSNKTSKDVILEKELRKMLADDLILVLTREEKNGYEYGRIDEEFLKKHINNFSQHFYVCGPKEMVKQIRQILKNLGAQTDSLVFEK</sequence>
<keyword evidence="6" id="KW-0560">Oxidoreductase</keyword>
<keyword evidence="2" id="KW-0285">Flavoprotein</keyword>
<comment type="cofactor">
    <cofactor evidence="1">
        <name>FAD</name>
        <dbReference type="ChEBI" id="CHEBI:57692"/>
    </cofactor>
</comment>
<keyword evidence="7" id="KW-0408">Iron</keyword>
<evidence type="ECO:0000313" key="11">
    <source>
        <dbReference type="EMBL" id="OGM11166.1"/>
    </source>
</evidence>
<evidence type="ECO:0000256" key="6">
    <source>
        <dbReference type="ARBA" id="ARBA00023002"/>
    </source>
</evidence>
<dbReference type="PANTHER" id="PTHR47354">
    <property type="entry name" value="NADH OXIDOREDUCTASE HCR"/>
    <property type="match status" value="1"/>
</dbReference>
<comment type="caution">
    <text evidence="11">The sequence shown here is derived from an EMBL/GenBank/DDBJ whole genome shotgun (WGS) entry which is preliminary data.</text>
</comment>
<evidence type="ECO:0000256" key="2">
    <source>
        <dbReference type="ARBA" id="ARBA00022630"/>
    </source>
</evidence>
<dbReference type="SUPFAM" id="SSF63380">
    <property type="entry name" value="Riboflavin synthase domain-like"/>
    <property type="match status" value="1"/>
</dbReference>
<dbReference type="PROSITE" id="PS51384">
    <property type="entry name" value="FAD_FR"/>
    <property type="match status" value="1"/>
</dbReference>
<dbReference type="GO" id="GO:0016491">
    <property type="term" value="F:oxidoreductase activity"/>
    <property type="evidence" value="ECO:0007669"/>
    <property type="project" value="UniProtKB-KW"/>
</dbReference>
<dbReference type="GO" id="GO:0046872">
    <property type="term" value="F:metal ion binding"/>
    <property type="evidence" value="ECO:0007669"/>
    <property type="project" value="UniProtKB-KW"/>
</dbReference>
<dbReference type="CDD" id="cd06196">
    <property type="entry name" value="FNR_like_1"/>
    <property type="match status" value="1"/>
</dbReference>
<dbReference type="PANTHER" id="PTHR47354:SF8">
    <property type="entry name" value="1,2-PHENYLACETYL-COA EPOXIDASE, SUBUNIT E"/>
    <property type="match status" value="1"/>
</dbReference>
<feature type="transmembrane region" description="Helical" evidence="9">
    <location>
        <begin position="106"/>
        <end position="127"/>
    </location>
</feature>
<dbReference type="InterPro" id="IPR039261">
    <property type="entry name" value="FNR_nucleotide-bd"/>
</dbReference>
<dbReference type="Gene3D" id="2.40.30.10">
    <property type="entry name" value="Translation factors"/>
    <property type="match status" value="1"/>
</dbReference>
<evidence type="ECO:0000256" key="5">
    <source>
        <dbReference type="ARBA" id="ARBA00022827"/>
    </source>
</evidence>
<keyword evidence="4" id="KW-0479">Metal-binding</keyword>
<keyword evidence="3" id="KW-0001">2Fe-2S</keyword>
<feature type="domain" description="FAD-binding FR-type" evidence="10">
    <location>
        <begin position="1"/>
        <end position="104"/>
    </location>
</feature>
<gene>
    <name evidence="11" type="ORF">A2Z22_01120</name>
</gene>
<evidence type="ECO:0000256" key="1">
    <source>
        <dbReference type="ARBA" id="ARBA00001974"/>
    </source>
</evidence>
<keyword evidence="9" id="KW-0472">Membrane</keyword>
<name>A0A1F7X803_9BACT</name>
<organism evidence="11 12">
    <name type="scientific">Candidatus Woesebacteria bacterium RBG_16_34_12</name>
    <dbReference type="NCBI Taxonomy" id="1802480"/>
    <lineage>
        <taxon>Bacteria</taxon>
        <taxon>Candidatus Woeseibacteriota</taxon>
    </lineage>
</organism>
<keyword evidence="9" id="KW-0812">Transmembrane</keyword>
<evidence type="ECO:0000259" key="10">
    <source>
        <dbReference type="PROSITE" id="PS51384"/>
    </source>
</evidence>
<evidence type="ECO:0000256" key="4">
    <source>
        <dbReference type="ARBA" id="ARBA00022723"/>
    </source>
</evidence>
<dbReference type="Proteomes" id="UP000177053">
    <property type="component" value="Unassembled WGS sequence"/>
</dbReference>
<dbReference type="SUPFAM" id="SSF52343">
    <property type="entry name" value="Ferredoxin reductase-like, C-terminal NADP-linked domain"/>
    <property type="match status" value="1"/>
</dbReference>
<dbReference type="InterPro" id="IPR017938">
    <property type="entry name" value="Riboflavin_synthase-like_b-brl"/>
</dbReference>
<dbReference type="Gene3D" id="3.40.50.80">
    <property type="entry name" value="Nucleotide-binding domain of ferredoxin-NADP reductase (FNR) module"/>
    <property type="match status" value="1"/>
</dbReference>
<dbReference type="AlphaFoldDB" id="A0A1F7X803"/>
<dbReference type="Pfam" id="PF00970">
    <property type="entry name" value="FAD_binding_6"/>
    <property type="match status" value="1"/>
</dbReference>
<protein>
    <submittedName>
        <fullName evidence="11">Flavodoxin reductase</fullName>
    </submittedName>
</protein>
<dbReference type="InterPro" id="IPR050415">
    <property type="entry name" value="MRET"/>
</dbReference>
<dbReference type="GO" id="GO:0050660">
    <property type="term" value="F:flavin adenine dinucleotide binding"/>
    <property type="evidence" value="ECO:0007669"/>
    <property type="project" value="TreeGrafter"/>
</dbReference>
<keyword evidence="5" id="KW-0274">FAD</keyword>
<evidence type="ECO:0000256" key="3">
    <source>
        <dbReference type="ARBA" id="ARBA00022714"/>
    </source>
</evidence>
<dbReference type="InterPro" id="IPR008333">
    <property type="entry name" value="Cbr1-like_FAD-bd_dom"/>
</dbReference>
<evidence type="ECO:0000256" key="9">
    <source>
        <dbReference type="SAM" id="Phobius"/>
    </source>
</evidence>
<proteinExistence type="predicted"/>
<keyword evidence="9" id="KW-1133">Transmembrane helix</keyword>
<dbReference type="EMBL" id="MGFS01000025">
    <property type="protein sequence ID" value="OGM11166.1"/>
    <property type="molecule type" value="Genomic_DNA"/>
</dbReference>
<dbReference type="Pfam" id="PF00175">
    <property type="entry name" value="NAD_binding_1"/>
    <property type="match status" value="1"/>
</dbReference>
<accession>A0A1F7X803</accession>
<evidence type="ECO:0000313" key="12">
    <source>
        <dbReference type="Proteomes" id="UP000177053"/>
    </source>
</evidence>
<keyword evidence="8" id="KW-0411">Iron-sulfur</keyword>
<reference evidence="11 12" key="1">
    <citation type="journal article" date="2016" name="Nat. Commun.">
        <title>Thousands of microbial genomes shed light on interconnected biogeochemical processes in an aquifer system.</title>
        <authorList>
            <person name="Anantharaman K."/>
            <person name="Brown C.T."/>
            <person name="Hug L.A."/>
            <person name="Sharon I."/>
            <person name="Castelle C.J."/>
            <person name="Probst A.J."/>
            <person name="Thomas B.C."/>
            <person name="Singh A."/>
            <person name="Wilkins M.J."/>
            <person name="Karaoz U."/>
            <person name="Brodie E.L."/>
            <person name="Williams K.H."/>
            <person name="Hubbard S.S."/>
            <person name="Banfield J.F."/>
        </authorList>
    </citation>
    <scope>NUCLEOTIDE SEQUENCE [LARGE SCALE GENOMIC DNA]</scope>
</reference>
<evidence type="ECO:0000256" key="7">
    <source>
        <dbReference type="ARBA" id="ARBA00023004"/>
    </source>
</evidence>
<dbReference type="InterPro" id="IPR001433">
    <property type="entry name" value="OxRdtase_FAD/NAD-bd"/>
</dbReference>
<dbReference type="InterPro" id="IPR017927">
    <property type="entry name" value="FAD-bd_FR_type"/>
</dbReference>
<evidence type="ECO:0000256" key="8">
    <source>
        <dbReference type="ARBA" id="ARBA00023014"/>
    </source>
</evidence>